<dbReference type="AlphaFoldDB" id="A0A4Q1AXA8"/>
<dbReference type="OrthoDB" id="8912194at2"/>
<protein>
    <submittedName>
        <fullName evidence="3">C4-dicarboxylate ABC transporter substrate-binding protein</fullName>
    </submittedName>
</protein>
<dbReference type="InterPro" id="IPR038404">
    <property type="entry name" value="TRAP_DctP_sf"/>
</dbReference>
<accession>A0A4Q1AXA8</accession>
<feature type="chain" id="PRO_5020315238" evidence="2">
    <location>
        <begin position="32"/>
        <end position="354"/>
    </location>
</feature>
<gene>
    <name evidence="3" type="ORF">CP965_10510</name>
</gene>
<dbReference type="PANTHER" id="PTHR33376:SF4">
    <property type="entry name" value="SIALIC ACID-BINDING PERIPLASMIC PROTEIN SIAP"/>
    <property type="match status" value="1"/>
</dbReference>
<dbReference type="Pfam" id="PF03480">
    <property type="entry name" value="DctP"/>
    <property type="match status" value="1"/>
</dbReference>
<dbReference type="PANTHER" id="PTHR33376">
    <property type="match status" value="1"/>
</dbReference>
<keyword evidence="4" id="KW-1185">Reference proteome</keyword>
<dbReference type="EMBL" id="NXIE01000004">
    <property type="protein sequence ID" value="RXK12201.1"/>
    <property type="molecule type" value="Genomic_DNA"/>
</dbReference>
<evidence type="ECO:0000256" key="1">
    <source>
        <dbReference type="ARBA" id="ARBA00022729"/>
    </source>
</evidence>
<evidence type="ECO:0000313" key="4">
    <source>
        <dbReference type="Proteomes" id="UP000289718"/>
    </source>
</evidence>
<dbReference type="CDD" id="cd13602">
    <property type="entry name" value="PBP2_TRAP_BpDctp6_7"/>
    <property type="match status" value="1"/>
</dbReference>
<feature type="signal peptide" evidence="2">
    <location>
        <begin position="1"/>
        <end position="31"/>
    </location>
</feature>
<proteinExistence type="predicted"/>
<dbReference type="NCBIfam" id="NF037995">
    <property type="entry name" value="TRAP_S1"/>
    <property type="match status" value="1"/>
</dbReference>
<dbReference type="RefSeq" id="WP_129062067.1">
    <property type="nucleotide sequence ID" value="NZ_NXIE01000004.1"/>
</dbReference>
<comment type="caution">
    <text evidence="3">The sequence shown here is derived from an EMBL/GenBank/DDBJ whole genome shotgun (WGS) entry which is preliminary data.</text>
</comment>
<reference evidence="3 4" key="1">
    <citation type="submission" date="2017-09" db="EMBL/GenBank/DDBJ databases">
        <title>Genomics of the genus Arcobacter.</title>
        <authorList>
            <person name="Perez-Cataluna A."/>
            <person name="Figueras M.J."/>
            <person name="Salas-Masso N."/>
        </authorList>
    </citation>
    <scope>NUCLEOTIDE SEQUENCE [LARGE SCALE GENOMIC DNA]</scope>
    <source>
        <strain evidence="3 4">F156-34</strain>
    </source>
</reference>
<organism evidence="3 4">
    <name type="scientific">Halarcobacter mediterraneus</name>
    <dbReference type="NCBI Taxonomy" id="2023153"/>
    <lineage>
        <taxon>Bacteria</taxon>
        <taxon>Pseudomonadati</taxon>
        <taxon>Campylobacterota</taxon>
        <taxon>Epsilonproteobacteria</taxon>
        <taxon>Campylobacterales</taxon>
        <taxon>Arcobacteraceae</taxon>
        <taxon>Halarcobacter</taxon>
    </lineage>
</organism>
<dbReference type="SUPFAM" id="SSF53850">
    <property type="entry name" value="Periplasmic binding protein-like II"/>
    <property type="match status" value="1"/>
</dbReference>
<dbReference type="Gene3D" id="3.40.190.170">
    <property type="entry name" value="Bacterial extracellular solute-binding protein, family 7"/>
    <property type="match status" value="1"/>
</dbReference>
<evidence type="ECO:0000256" key="2">
    <source>
        <dbReference type="SAM" id="SignalP"/>
    </source>
</evidence>
<dbReference type="Proteomes" id="UP000289718">
    <property type="component" value="Unassembled WGS sequence"/>
</dbReference>
<dbReference type="GO" id="GO:0055085">
    <property type="term" value="P:transmembrane transport"/>
    <property type="evidence" value="ECO:0007669"/>
    <property type="project" value="InterPro"/>
</dbReference>
<evidence type="ECO:0000313" key="3">
    <source>
        <dbReference type="EMBL" id="RXK12201.1"/>
    </source>
</evidence>
<name>A0A4Q1AXA8_9BACT</name>
<keyword evidence="1 2" id="KW-0732">Signal</keyword>
<dbReference type="InterPro" id="IPR018389">
    <property type="entry name" value="DctP_fam"/>
</dbReference>
<sequence>MIKKNEILSLGKKSLLLSFGVCLFAASTLNAAPEKLRVVGSWSSLSLYKEYEKPYWKKGFKKEFPKTKVRLSSLGQVKLKGAAVYRQLSKGVFDVVSTVGGYVISDSQTLAGLDFPAIANDIQTAKKVVDAYSPILDEALEKDFNSKLISVVPYPSQVLFCKEKISSLADLKGKKVRASGWTVAEFLDGVGATGITMSYSEVPQSLQRGVIDCAVTGSLSGYSSGWGEVSEYLYPLPIGGWAFVITAMNLDTWNSFSKDEQKKLVSSVNTQIVSPAWEKSNYETNEGEKCLTNRDCSYGKANTMKLVEVKEADKELSRKVLIENVIPKWVEKVPADVVEKWNNTVGKVVDITAK</sequence>